<dbReference type="AlphaFoldDB" id="A0AAF3FCU6"/>
<evidence type="ECO:0000256" key="4">
    <source>
        <dbReference type="ARBA" id="ARBA00022729"/>
    </source>
</evidence>
<reference evidence="7" key="1">
    <citation type="submission" date="2024-02" db="UniProtKB">
        <authorList>
            <consortium name="WormBaseParasite"/>
        </authorList>
    </citation>
    <scope>IDENTIFICATION</scope>
</reference>
<protein>
    <submittedName>
        <fullName evidence="7">Uncharacterized protein</fullName>
    </submittedName>
</protein>
<feature type="chain" id="PRO_5042225088" evidence="5">
    <location>
        <begin position="20"/>
        <end position="128"/>
    </location>
</feature>
<keyword evidence="6" id="KW-1185">Reference proteome</keyword>
<accession>A0AAF3FCU6</accession>
<feature type="signal peptide" evidence="5">
    <location>
        <begin position="1"/>
        <end position="19"/>
    </location>
</feature>
<evidence type="ECO:0000256" key="1">
    <source>
        <dbReference type="ARBA" id="ARBA00004613"/>
    </source>
</evidence>
<dbReference type="Proteomes" id="UP000887575">
    <property type="component" value="Unassembled WGS sequence"/>
</dbReference>
<dbReference type="GO" id="GO:0005576">
    <property type="term" value="C:extracellular region"/>
    <property type="evidence" value="ECO:0007669"/>
    <property type="project" value="UniProtKB-SubCell"/>
</dbReference>
<evidence type="ECO:0000256" key="2">
    <source>
        <dbReference type="ARBA" id="ARBA00010112"/>
    </source>
</evidence>
<dbReference type="InterPro" id="IPR001534">
    <property type="entry name" value="Transthyretin-like"/>
</dbReference>
<evidence type="ECO:0000256" key="3">
    <source>
        <dbReference type="ARBA" id="ARBA00022525"/>
    </source>
</evidence>
<keyword evidence="3" id="KW-0964">Secreted</keyword>
<dbReference type="PANTHER" id="PTHR21700">
    <property type="entry name" value="TRANSTHYRETIN-LIKE FAMILY PROTEIN-RELATED"/>
    <property type="match status" value="1"/>
</dbReference>
<keyword evidence="4 5" id="KW-0732">Signal</keyword>
<dbReference type="Pfam" id="PF01060">
    <property type="entry name" value="TTR-52"/>
    <property type="match status" value="1"/>
</dbReference>
<comment type="subcellular location">
    <subcellularLocation>
        <location evidence="1">Secreted</location>
    </subcellularLocation>
</comment>
<dbReference type="PANTHER" id="PTHR21700:SF56">
    <property type="entry name" value="TRANSTHYRETIN-LIKE FAMILY PROTEIN"/>
    <property type="match status" value="1"/>
</dbReference>
<organism evidence="6 7">
    <name type="scientific">Mesorhabditis belari</name>
    <dbReference type="NCBI Taxonomy" id="2138241"/>
    <lineage>
        <taxon>Eukaryota</taxon>
        <taxon>Metazoa</taxon>
        <taxon>Ecdysozoa</taxon>
        <taxon>Nematoda</taxon>
        <taxon>Chromadorea</taxon>
        <taxon>Rhabditida</taxon>
        <taxon>Rhabditina</taxon>
        <taxon>Rhabditomorpha</taxon>
        <taxon>Rhabditoidea</taxon>
        <taxon>Rhabditidae</taxon>
        <taxon>Mesorhabditinae</taxon>
        <taxon>Mesorhabditis</taxon>
    </lineage>
</organism>
<proteinExistence type="inferred from homology"/>
<comment type="similarity">
    <text evidence="2">Belongs to the nematode transthyretin-like family.</text>
</comment>
<dbReference type="InterPro" id="IPR038479">
    <property type="entry name" value="Transthyretin-like_sf"/>
</dbReference>
<dbReference type="GO" id="GO:0009986">
    <property type="term" value="C:cell surface"/>
    <property type="evidence" value="ECO:0007669"/>
    <property type="project" value="InterPro"/>
</dbReference>
<name>A0AAF3FCU6_9BILA</name>
<evidence type="ECO:0000313" key="6">
    <source>
        <dbReference type="Proteomes" id="UP000887575"/>
    </source>
</evidence>
<dbReference type="WBParaSite" id="MBELARI_LOCUS4715">
    <property type="protein sequence ID" value="MBELARI_LOCUS4715"/>
    <property type="gene ID" value="MBELARI_LOCUS4715"/>
</dbReference>
<sequence>MARILATGLLFEVLTIILGFRLQGVAVKGKLLCHDKVFRNTRVKIYDLDRNPEFRLFGTTREFTDIEPVLYIYHDCDDDIRPCQKRVRIDVPTRYIVTRKEPRDSEWFDIGTLYLENTFPGQDRSCEN</sequence>
<evidence type="ECO:0000313" key="7">
    <source>
        <dbReference type="WBParaSite" id="MBELARI_LOCUS4715"/>
    </source>
</evidence>
<dbReference type="Gene3D" id="2.60.40.3330">
    <property type="match status" value="1"/>
</dbReference>
<evidence type="ECO:0000256" key="5">
    <source>
        <dbReference type="SAM" id="SignalP"/>
    </source>
</evidence>